<dbReference type="Pfam" id="PF01979">
    <property type="entry name" value="Amidohydro_1"/>
    <property type="match status" value="1"/>
</dbReference>
<evidence type="ECO:0000256" key="2">
    <source>
        <dbReference type="ARBA" id="ARBA00011899"/>
    </source>
</evidence>
<evidence type="ECO:0000259" key="13">
    <source>
        <dbReference type="Pfam" id="PF01979"/>
    </source>
</evidence>
<feature type="binding site" evidence="12">
    <location>
        <position position="226"/>
    </location>
    <ligand>
        <name>Zn(2+)</name>
        <dbReference type="ChEBI" id="CHEBI:29105"/>
    </ligand>
</feature>
<comment type="catalytic activity">
    <reaction evidence="7">
        <text>N-acetyl-D-glucosamine 6-phosphate + H2O = D-glucosamine 6-phosphate + acetate</text>
        <dbReference type="Rhea" id="RHEA:22936"/>
        <dbReference type="ChEBI" id="CHEBI:15377"/>
        <dbReference type="ChEBI" id="CHEBI:30089"/>
        <dbReference type="ChEBI" id="CHEBI:57513"/>
        <dbReference type="ChEBI" id="CHEBI:58725"/>
        <dbReference type="EC" id="3.5.1.25"/>
    </reaction>
</comment>
<keyword evidence="15" id="KW-1185">Reference proteome</keyword>
<dbReference type="EMBL" id="CP130318">
    <property type="protein sequence ID" value="WNQ12394.1"/>
    <property type="molecule type" value="Genomic_DNA"/>
</dbReference>
<feature type="binding site" evidence="12">
    <location>
        <position position="205"/>
    </location>
    <ligand>
        <name>Zn(2+)</name>
        <dbReference type="ChEBI" id="CHEBI:29105"/>
    </ligand>
</feature>
<dbReference type="GO" id="GO:0006046">
    <property type="term" value="P:N-acetylglucosamine catabolic process"/>
    <property type="evidence" value="ECO:0007669"/>
    <property type="project" value="TreeGrafter"/>
</dbReference>
<feature type="binding site" evidence="11">
    <location>
        <position position="150"/>
    </location>
    <ligand>
        <name>substrate</name>
    </ligand>
</feature>
<dbReference type="InterPro" id="IPR003764">
    <property type="entry name" value="GlcNAc_6-P_deAcase"/>
</dbReference>
<dbReference type="InterPro" id="IPR032466">
    <property type="entry name" value="Metal_Hydrolase"/>
</dbReference>
<evidence type="ECO:0000256" key="5">
    <source>
        <dbReference type="ARBA" id="ARBA00022801"/>
    </source>
</evidence>
<dbReference type="GO" id="GO:0008448">
    <property type="term" value="F:N-acetylglucosamine-6-phosphate deacetylase activity"/>
    <property type="evidence" value="ECO:0007669"/>
    <property type="project" value="UniProtKB-EC"/>
</dbReference>
<dbReference type="Proteomes" id="UP001305702">
    <property type="component" value="Chromosome"/>
</dbReference>
<evidence type="ECO:0000256" key="10">
    <source>
        <dbReference type="PIRSR" id="PIRSR038994-1"/>
    </source>
</evidence>
<dbReference type="EC" id="3.5.1.25" evidence="2"/>
<feature type="binding site" evidence="11">
    <location>
        <begin position="229"/>
        <end position="230"/>
    </location>
    <ligand>
        <name>substrate</name>
    </ligand>
</feature>
<feature type="domain" description="Amidohydrolase-related" evidence="13">
    <location>
        <begin position="60"/>
        <end position="391"/>
    </location>
</feature>
<evidence type="ECO:0000256" key="1">
    <source>
        <dbReference type="ARBA" id="ARBA00010716"/>
    </source>
</evidence>
<feature type="active site" description="Proton donor/acceptor" evidence="10">
    <location>
        <position position="284"/>
    </location>
</feature>
<evidence type="ECO:0000256" key="8">
    <source>
        <dbReference type="ARBA" id="ARBA00060590"/>
    </source>
</evidence>
<dbReference type="PIRSF" id="PIRSF038994">
    <property type="entry name" value="NagA"/>
    <property type="match status" value="1"/>
</dbReference>
<dbReference type="FunFam" id="3.20.20.140:FF:000004">
    <property type="entry name" value="N-acetylglucosamine-6-phosphate deacetylase"/>
    <property type="match status" value="1"/>
</dbReference>
<evidence type="ECO:0000256" key="3">
    <source>
        <dbReference type="ARBA" id="ARBA00018029"/>
    </source>
</evidence>
<keyword evidence="4 12" id="KW-0479">Metal-binding</keyword>
<evidence type="ECO:0000256" key="11">
    <source>
        <dbReference type="PIRSR" id="PIRSR038994-2"/>
    </source>
</evidence>
<evidence type="ECO:0000256" key="4">
    <source>
        <dbReference type="ARBA" id="ARBA00022723"/>
    </source>
</evidence>
<dbReference type="SUPFAM" id="SSF51338">
    <property type="entry name" value="Composite domain of metallo-dependent hydrolases"/>
    <property type="match status" value="1"/>
</dbReference>
<evidence type="ECO:0000313" key="15">
    <source>
        <dbReference type="Proteomes" id="UP001305702"/>
    </source>
</evidence>
<gene>
    <name evidence="14" type="primary">nagA</name>
    <name evidence="14" type="ORF">MJA45_04920</name>
</gene>
<organism evidence="14 15">
    <name type="scientific">Paenibacillus aurantius</name>
    <dbReference type="NCBI Taxonomy" id="2918900"/>
    <lineage>
        <taxon>Bacteria</taxon>
        <taxon>Bacillati</taxon>
        <taxon>Bacillota</taxon>
        <taxon>Bacilli</taxon>
        <taxon>Bacillales</taxon>
        <taxon>Paenibacillaceae</taxon>
        <taxon>Paenibacillus</taxon>
    </lineage>
</organism>
<evidence type="ECO:0000256" key="7">
    <source>
        <dbReference type="ARBA" id="ARBA00047647"/>
    </source>
</evidence>
<feature type="binding site" evidence="12">
    <location>
        <position position="139"/>
    </location>
    <ligand>
        <name>Zn(2+)</name>
        <dbReference type="ChEBI" id="CHEBI:29105"/>
    </ligand>
</feature>
<dbReference type="SUPFAM" id="SSF51556">
    <property type="entry name" value="Metallo-dependent hydrolases"/>
    <property type="match status" value="1"/>
</dbReference>
<feature type="binding site" evidence="11">
    <location>
        <begin position="318"/>
        <end position="320"/>
    </location>
    <ligand>
        <name>substrate</name>
    </ligand>
</feature>
<dbReference type="RefSeq" id="WP_315606171.1">
    <property type="nucleotide sequence ID" value="NZ_CP130318.1"/>
</dbReference>
<comment type="similarity">
    <text evidence="1 9">Belongs to the metallo-dependent hydrolases superfamily. NagA family.</text>
</comment>
<keyword evidence="5 9" id="KW-0378">Hydrolase</keyword>
<accession>A0AA96LFR5</accession>
<dbReference type="InterPro" id="IPR011059">
    <property type="entry name" value="Metal-dep_hydrolase_composite"/>
</dbReference>
<evidence type="ECO:0000256" key="9">
    <source>
        <dbReference type="PIRNR" id="PIRNR038994"/>
    </source>
</evidence>
<feature type="binding site" evidence="11">
    <location>
        <position position="261"/>
    </location>
    <ligand>
        <name>substrate</name>
    </ligand>
</feature>
<dbReference type="InterPro" id="IPR006680">
    <property type="entry name" value="Amidohydro-rel"/>
</dbReference>
<keyword evidence="6 9" id="KW-0119">Carbohydrate metabolism</keyword>
<sequence>MTEKRSLLIRNASIVTDQGVSQEGELLVEDGKISWLAPKGGAAERGVPAGVEELDAEGGWILPGFIDVHIHGGFGHDFMDGTVEAIEGIARYHASHGTTGLLATTVTQSREAISQVLEAASTYRAGAMPYAQLLGVHLEGPFISPKFPGAQNPDFIVEPRQEWLEAWVRDYPGLIKLLTLAPERNGALELIEWLAGQGIIAAAGHTDASFDQITEAAGRGLSHAVHTFNAMRGLHHREPGTLGAVLTDNRIHAEVIADGHHVHPAGIRLLAAAKAPDRLLIITDAMSAAGLGDGEYDLGGLGVVVKDGVARLKEGGALAGSTLTMIDAFRYVLEHTDLSVAEVSRLASGNPAKRLGIDGHTGSLASGKDADFVWTSPQLDIRGVWVQGRSVLS</sequence>
<dbReference type="NCBIfam" id="TIGR00221">
    <property type="entry name" value="nagA"/>
    <property type="match status" value="1"/>
</dbReference>
<comment type="cofactor">
    <cofactor evidence="12">
        <name>a divalent metal cation</name>
        <dbReference type="ChEBI" id="CHEBI:60240"/>
    </cofactor>
    <text evidence="12">Binds 1 divalent metal cation per subunit.</text>
</comment>
<comment type="pathway">
    <text evidence="8">Amino-sugar metabolism; N-acetylneuraminate degradation; D-fructose 6-phosphate from N-acetylneuraminate: step 4/5.</text>
</comment>
<dbReference type="AlphaFoldDB" id="A0AA96LFR5"/>
<evidence type="ECO:0000256" key="6">
    <source>
        <dbReference type="ARBA" id="ARBA00023277"/>
    </source>
</evidence>
<dbReference type="PANTHER" id="PTHR11113:SF14">
    <property type="entry name" value="N-ACETYLGLUCOSAMINE-6-PHOSPHATE DEACETYLASE"/>
    <property type="match status" value="1"/>
</dbReference>
<dbReference type="Gene3D" id="2.30.40.10">
    <property type="entry name" value="Urease, subunit C, domain 1"/>
    <property type="match status" value="1"/>
</dbReference>
<evidence type="ECO:0000313" key="14">
    <source>
        <dbReference type="EMBL" id="WNQ12394.1"/>
    </source>
</evidence>
<proteinExistence type="inferred from homology"/>
<dbReference type="GO" id="GO:0046872">
    <property type="term" value="F:metal ion binding"/>
    <property type="evidence" value="ECO:0007669"/>
    <property type="project" value="UniProtKB-KW"/>
</dbReference>
<feature type="binding site" evidence="11">
    <location>
        <position position="237"/>
    </location>
    <ligand>
        <name>substrate</name>
    </ligand>
</feature>
<evidence type="ECO:0000256" key="12">
    <source>
        <dbReference type="PIRSR" id="PIRSR038994-3"/>
    </source>
</evidence>
<dbReference type="KEGG" id="paun:MJA45_04920"/>
<reference evidence="14 15" key="1">
    <citation type="submission" date="2022-02" db="EMBL/GenBank/DDBJ databases">
        <title>Paenibacillus sp. MBLB1776 Whole Genome Shotgun Sequencing.</title>
        <authorList>
            <person name="Hwang C.Y."/>
            <person name="Cho E.-S."/>
            <person name="Seo M.-J."/>
        </authorList>
    </citation>
    <scope>NUCLEOTIDE SEQUENCE [LARGE SCALE GENOMIC DNA]</scope>
    <source>
        <strain evidence="14 15">MBLB1776</strain>
    </source>
</reference>
<dbReference type="Gene3D" id="3.20.20.140">
    <property type="entry name" value="Metal-dependent hydrolases"/>
    <property type="match status" value="1"/>
</dbReference>
<protein>
    <recommendedName>
        <fullName evidence="3">N-acetylglucosamine-6-phosphate deacetylase</fullName>
        <ecNumber evidence="2">3.5.1.25</ecNumber>
    </recommendedName>
</protein>
<dbReference type="PANTHER" id="PTHR11113">
    <property type="entry name" value="N-ACETYLGLUCOSAMINE-6-PHOSPHATE DEACETYLASE"/>
    <property type="match status" value="1"/>
</dbReference>
<name>A0AA96LFR5_9BACL</name>
<dbReference type="CDD" id="cd00854">
    <property type="entry name" value="NagA"/>
    <property type="match status" value="1"/>
</dbReference>